<dbReference type="Pfam" id="PF00400">
    <property type="entry name" value="WD40"/>
    <property type="match status" value="1"/>
</dbReference>
<dbReference type="Proteomes" id="UP000694867">
    <property type="component" value="Unplaced"/>
</dbReference>
<feature type="region of interest" description="Disordered" evidence="7">
    <location>
        <begin position="555"/>
        <end position="574"/>
    </location>
</feature>
<dbReference type="PANTHER" id="PTHR14085">
    <property type="entry name" value="WD-REPEAT PROTEIN BING4"/>
    <property type="match status" value="1"/>
</dbReference>
<keyword evidence="2" id="KW-0698">rRNA processing</keyword>
<dbReference type="InterPro" id="IPR036322">
    <property type="entry name" value="WD40_repeat_dom_sf"/>
</dbReference>
<dbReference type="FunFam" id="2.130.10.10:FF:000378">
    <property type="entry name" value="U3 small nucleolar RNA-associated protein 7"/>
    <property type="match status" value="1"/>
</dbReference>
<feature type="compositionally biased region" description="Basic and acidic residues" evidence="7">
    <location>
        <begin position="63"/>
        <end position="74"/>
    </location>
</feature>
<dbReference type="PROSITE" id="PS50082">
    <property type="entry name" value="WD_REPEATS_2"/>
    <property type="match status" value="1"/>
</dbReference>
<dbReference type="SMART" id="SM00320">
    <property type="entry name" value="WD40"/>
    <property type="match status" value="4"/>
</dbReference>
<dbReference type="AlphaFoldDB" id="A0AAJ7P9T0"/>
<evidence type="ECO:0000313" key="9">
    <source>
        <dbReference type="Proteomes" id="UP000694867"/>
    </source>
</evidence>
<dbReference type="PROSITE" id="PS00678">
    <property type="entry name" value="WD_REPEATS_1"/>
    <property type="match status" value="1"/>
</dbReference>
<dbReference type="InterPro" id="IPR012952">
    <property type="entry name" value="BING4_C_dom"/>
</dbReference>
<dbReference type="Pfam" id="PF08149">
    <property type="entry name" value="BING4CT"/>
    <property type="match status" value="1"/>
</dbReference>
<dbReference type="GO" id="GO:0030686">
    <property type="term" value="C:90S preribosome"/>
    <property type="evidence" value="ECO:0007669"/>
    <property type="project" value="TreeGrafter"/>
</dbReference>
<feature type="repeat" description="WD" evidence="6">
    <location>
        <begin position="335"/>
        <end position="376"/>
    </location>
</feature>
<accession>A0AAJ7P9T0</accession>
<dbReference type="InterPro" id="IPR001680">
    <property type="entry name" value="WD40_rpt"/>
</dbReference>
<evidence type="ECO:0000256" key="7">
    <source>
        <dbReference type="SAM" id="MobiDB-lite"/>
    </source>
</evidence>
<dbReference type="KEGG" id="goe:100909270"/>
<organism evidence="9 10">
    <name type="scientific">Galendromus occidentalis</name>
    <name type="common">western predatory mite</name>
    <dbReference type="NCBI Taxonomy" id="34638"/>
    <lineage>
        <taxon>Eukaryota</taxon>
        <taxon>Metazoa</taxon>
        <taxon>Ecdysozoa</taxon>
        <taxon>Arthropoda</taxon>
        <taxon>Chelicerata</taxon>
        <taxon>Arachnida</taxon>
        <taxon>Acari</taxon>
        <taxon>Parasitiformes</taxon>
        <taxon>Mesostigmata</taxon>
        <taxon>Gamasina</taxon>
        <taxon>Phytoseioidea</taxon>
        <taxon>Phytoseiidae</taxon>
        <taxon>Typhlodrominae</taxon>
        <taxon>Galendromus</taxon>
    </lineage>
</organism>
<keyword evidence="4" id="KW-0677">Repeat</keyword>
<evidence type="ECO:0000313" key="10">
    <source>
        <dbReference type="RefSeq" id="XP_018495127.1"/>
    </source>
</evidence>
<reference evidence="10" key="1">
    <citation type="submission" date="2025-08" db="UniProtKB">
        <authorList>
            <consortium name="RefSeq"/>
        </authorList>
    </citation>
    <scope>IDENTIFICATION</scope>
</reference>
<keyword evidence="3 6" id="KW-0853">WD repeat</keyword>
<feature type="domain" description="BING4 C-terminal" evidence="8">
    <location>
        <begin position="415"/>
        <end position="493"/>
    </location>
</feature>
<gene>
    <name evidence="10" type="primary">LOC100909270</name>
</gene>
<evidence type="ECO:0000256" key="6">
    <source>
        <dbReference type="PROSITE-ProRule" id="PRU00221"/>
    </source>
</evidence>
<keyword evidence="9" id="KW-1185">Reference proteome</keyword>
<name>A0AAJ7P9T0_9ACAR</name>
<evidence type="ECO:0000256" key="1">
    <source>
        <dbReference type="ARBA" id="ARBA00004604"/>
    </source>
</evidence>
<dbReference type="InterPro" id="IPR040315">
    <property type="entry name" value="WDR46/Utp7"/>
</dbReference>
<dbReference type="PANTHER" id="PTHR14085:SF3">
    <property type="entry name" value="WD REPEAT-CONTAINING PROTEIN 46"/>
    <property type="match status" value="1"/>
</dbReference>
<dbReference type="SUPFAM" id="SSF50978">
    <property type="entry name" value="WD40 repeat-like"/>
    <property type="match status" value="1"/>
</dbReference>
<dbReference type="SMART" id="SM01033">
    <property type="entry name" value="BING4CT"/>
    <property type="match status" value="1"/>
</dbReference>
<evidence type="ECO:0000256" key="2">
    <source>
        <dbReference type="ARBA" id="ARBA00022552"/>
    </source>
</evidence>
<proteinExistence type="predicted"/>
<dbReference type="Gene3D" id="2.130.10.10">
    <property type="entry name" value="YVTN repeat-like/Quinoprotein amine dehydrogenase"/>
    <property type="match status" value="1"/>
</dbReference>
<sequence>MVAPPIGVIQAKELVTYLKHTLQAVIMAPISTKASNPKGGKGLKGLKKKFKASKSKILKKYRDHSGTDTGKDLPQEDPFPGEAPVSEEAKKKFGRVDDEELNALKKNRRAKFRNLAKKIEQTVRFAARSEILLPEDHGYLEAEKGEKTYRYTQNEIQENVDITSASKRFTLDLSQFGPYVSNYSREGRHLLLGGRMGHLAAFDWLTKKLLCEINVMESVHAVQWLHQPTMFAAAQKKWTYIYDTEGIELHCLKALNNVTSMEFLPYHFLLAAASESGFLHWVDISIGTMVGRINTKTGRIPFLRKNPTNGIVLTGHQNGVVRMWSPNSSTNVVELLAHKSSVTDVVVDRGGSHMITSGLDRSIKIWDLRMLRPMHSYTIGRAPTHLALSDKKMLAVTLANQVEIYRDILSGTEEPYLRHQVASTVMTAQFCPFEDVLGLAHGNGFDSILVPGSAEANFDSYEINPLMNKKQRREAEVKLLLNKIQPEMICLDPDEISQVDVLKLRERIDASKQVLWRKPRALNLDSIMAKRKGTAKVAKAAKQYIEAEHTRAKREFHEETLKQKKSKKVKDAKKPNLEGFQGVLARFQ</sequence>
<dbReference type="GO" id="GO:0032040">
    <property type="term" value="C:small-subunit processome"/>
    <property type="evidence" value="ECO:0007669"/>
    <property type="project" value="TreeGrafter"/>
</dbReference>
<evidence type="ECO:0000256" key="3">
    <source>
        <dbReference type="ARBA" id="ARBA00022574"/>
    </source>
</evidence>
<evidence type="ECO:0000259" key="8">
    <source>
        <dbReference type="SMART" id="SM01033"/>
    </source>
</evidence>
<dbReference type="InterPro" id="IPR019775">
    <property type="entry name" value="WD40_repeat_CS"/>
</dbReference>
<evidence type="ECO:0000256" key="4">
    <source>
        <dbReference type="ARBA" id="ARBA00022737"/>
    </source>
</evidence>
<keyword evidence="5" id="KW-0539">Nucleus</keyword>
<evidence type="ECO:0000256" key="5">
    <source>
        <dbReference type="ARBA" id="ARBA00023242"/>
    </source>
</evidence>
<dbReference type="RefSeq" id="XP_018495127.1">
    <property type="nucleotide sequence ID" value="XM_018639611.1"/>
</dbReference>
<dbReference type="GeneID" id="100909270"/>
<dbReference type="GO" id="GO:0000462">
    <property type="term" value="P:maturation of SSU-rRNA from tricistronic rRNA transcript (SSU-rRNA, 5.8S rRNA, LSU-rRNA)"/>
    <property type="evidence" value="ECO:0007669"/>
    <property type="project" value="TreeGrafter"/>
</dbReference>
<feature type="region of interest" description="Disordered" evidence="7">
    <location>
        <begin position="59"/>
        <end position="92"/>
    </location>
</feature>
<protein>
    <submittedName>
        <fullName evidence="10">WD repeat-containing protein 46</fullName>
    </submittedName>
</protein>
<dbReference type="PROSITE" id="PS50294">
    <property type="entry name" value="WD_REPEATS_REGION"/>
    <property type="match status" value="1"/>
</dbReference>
<dbReference type="InterPro" id="IPR015943">
    <property type="entry name" value="WD40/YVTN_repeat-like_dom_sf"/>
</dbReference>
<comment type="subcellular location">
    <subcellularLocation>
        <location evidence="1">Nucleus</location>
        <location evidence="1">Nucleolus</location>
    </subcellularLocation>
</comment>